<name>A0ABR3TGP6_9PEZI</name>
<gene>
    <name evidence="2" type="ORF">SLS58_008721</name>
</gene>
<evidence type="ECO:0000313" key="2">
    <source>
        <dbReference type="EMBL" id="KAL1638689.1"/>
    </source>
</evidence>
<feature type="transmembrane region" description="Helical" evidence="1">
    <location>
        <begin position="209"/>
        <end position="232"/>
    </location>
</feature>
<reference evidence="2 3" key="1">
    <citation type="journal article" date="2023" name="Plant Dis.">
        <title>First Report of Diplodia intermedia Causing Canker and Dieback Diseases on Apple Trees in Canada.</title>
        <authorList>
            <person name="Ellouze W."/>
            <person name="Ilyukhin E."/>
            <person name="Sulman M."/>
            <person name="Ali S."/>
        </authorList>
    </citation>
    <scope>NUCLEOTIDE SEQUENCE [LARGE SCALE GENOMIC DNA]</scope>
    <source>
        <strain evidence="2 3">M45-28</strain>
    </source>
</reference>
<keyword evidence="1" id="KW-1133">Transmembrane helix</keyword>
<protein>
    <submittedName>
        <fullName evidence="2">Uncharacterized protein</fullName>
    </submittedName>
</protein>
<evidence type="ECO:0000313" key="3">
    <source>
        <dbReference type="Proteomes" id="UP001521184"/>
    </source>
</evidence>
<proteinExistence type="predicted"/>
<feature type="transmembrane region" description="Helical" evidence="1">
    <location>
        <begin position="238"/>
        <end position="258"/>
    </location>
</feature>
<dbReference type="EMBL" id="JAKEKT020000076">
    <property type="protein sequence ID" value="KAL1638689.1"/>
    <property type="molecule type" value="Genomic_DNA"/>
</dbReference>
<organism evidence="2 3">
    <name type="scientific">Diplodia intermedia</name>
    <dbReference type="NCBI Taxonomy" id="856260"/>
    <lineage>
        <taxon>Eukaryota</taxon>
        <taxon>Fungi</taxon>
        <taxon>Dikarya</taxon>
        <taxon>Ascomycota</taxon>
        <taxon>Pezizomycotina</taxon>
        <taxon>Dothideomycetes</taxon>
        <taxon>Dothideomycetes incertae sedis</taxon>
        <taxon>Botryosphaeriales</taxon>
        <taxon>Botryosphaeriaceae</taxon>
        <taxon>Diplodia</taxon>
    </lineage>
</organism>
<accession>A0ABR3TGP6</accession>
<comment type="caution">
    <text evidence="2">The sequence shown here is derived from an EMBL/GenBank/DDBJ whole genome shotgun (WGS) entry which is preliminary data.</text>
</comment>
<keyword evidence="1" id="KW-0472">Membrane</keyword>
<dbReference type="Proteomes" id="UP001521184">
    <property type="component" value="Unassembled WGS sequence"/>
</dbReference>
<dbReference type="Gene3D" id="1.20.58.340">
    <property type="entry name" value="Magnesium transport protein CorA, transmembrane region"/>
    <property type="match status" value="1"/>
</dbReference>
<keyword evidence="3" id="KW-1185">Reference proteome</keyword>
<sequence>MKYIPSRQLTVYILAHKEKDTTIDALTSLMRLSFTRPQVIAAMLDDPFHIHATLSSLSFEASKLHVGKFRRFMHAKMELVHDHLEGLINTDRDKLGSLTADLQVMSQNADSHIANADVAIRCADALCAAHARLHALTPTPTHARDTPVADLATYVLASLHKQKMWFVNYKSRKDGAMNLVYNLVTQNDAGNNLSIARDMRRDSASMSAIAALTMVFLPGTFTATFLDAGIWYDLRATSLWWVWLALTVPLTLLVFASWRVYHAHTMIKVAGGKAPRYRVSPRSWAKVLRR</sequence>
<keyword evidence="1" id="KW-0812">Transmembrane</keyword>
<evidence type="ECO:0000256" key="1">
    <source>
        <dbReference type="SAM" id="Phobius"/>
    </source>
</evidence>